<evidence type="ECO:0000313" key="3">
    <source>
        <dbReference type="Proteomes" id="UP001201701"/>
    </source>
</evidence>
<comment type="caution">
    <text evidence="2">The sequence shown here is derived from an EMBL/GenBank/DDBJ whole genome shotgun (WGS) entry which is preliminary data.</text>
</comment>
<dbReference type="Gene3D" id="3.40.630.30">
    <property type="match status" value="1"/>
</dbReference>
<dbReference type="PANTHER" id="PTHR13538:SF4">
    <property type="entry name" value="N-ALPHA-ACETYLTRANSFERASE 80"/>
    <property type="match status" value="1"/>
</dbReference>
<organism evidence="2 3">
    <name type="scientific">Mesorhizobium retamae</name>
    <dbReference type="NCBI Taxonomy" id="2912854"/>
    <lineage>
        <taxon>Bacteria</taxon>
        <taxon>Pseudomonadati</taxon>
        <taxon>Pseudomonadota</taxon>
        <taxon>Alphaproteobacteria</taxon>
        <taxon>Hyphomicrobiales</taxon>
        <taxon>Phyllobacteriaceae</taxon>
        <taxon>Mesorhizobium</taxon>
    </lineage>
</organism>
<dbReference type="CDD" id="cd04301">
    <property type="entry name" value="NAT_SF"/>
    <property type="match status" value="1"/>
</dbReference>
<sequence length="151" mass="16665">MSPTIRKMRHPDIGPLTGLRQITFFEDGKISREADAAGLANLIDGDGYEAGFVAEVDGELAGSCLFVREEIEPLHDVSPWLAGLVVAEPYRGRGLSRLLVEIVEKHARSVGCDQLYLYTDAAEALYAKLGWVVAERMVIDGEPLMLMKRTF</sequence>
<dbReference type="SUPFAM" id="SSF55729">
    <property type="entry name" value="Acyl-CoA N-acyltransferases (Nat)"/>
    <property type="match status" value="1"/>
</dbReference>
<dbReference type="RefSeq" id="WP_239363172.1">
    <property type="nucleotide sequence ID" value="NZ_JAKREW010000004.1"/>
</dbReference>
<dbReference type="InterPro" id="IPR016181">
    <property type="entry name" value="Acyl_CoA_acyltransferase"/>
</dbReference>
<dbReference type="EMBL" id="JAKREW010000004">
    <property type="protein sequence ID" value="MCG7504851.1"/>
    <property type="molecule type" value="Genomic_DNA"/>
</dbReference>
<dbReference type="PROSITE" id="PS51186">
    <property type="entry name" value="GNAT"/>
    <property type="match status" value="1"/>
</dbReference>
<dbReference type="Proteomes" id="UP001201701">
    <property type="component" value="Unassembled WGS sequence"/>
</dbReference>
<name>A0ABS9QBQ2_9HYPH</name>
<keyword evidence="3" id="KW-1185">Reference proteome</keyword>
<evidence type="ECO:0000313" key="2">
    <source>
        <dbReference type="EMBL" id="MCG7504851.1"/>
    </source>
</evidence>
<gene>
    <name evidence="2" type="ORF">L4923_07425</name>
</gene>
<dbReference type="InterPro" id="IPR000182">
    <property type="entry name" value="GNAT_dom"/>
</dbReference>
<dbReference type="PANTHER" id="PTHR13538">
    <property type="entry name" value="N-ACETYLTRANSFERASE 6"/>
    <property type="match status" value="1"/>
</dbReference>
<protein>
    <submittedName>
        <fullName evidence="2">GNAT family N-acetyltransferase</fullName>
    </submittedName>
</protein>
<dbReference type="Pfam" id="PF00583">
    <property type="entry name" value="Acetyltransf_1"/>
    <property type="match status" value="1"/>
</dbReference>
<dbReference type="InterPro" id="IPR039840">
    <property type="entry name" value="NAA80"/>
</dbReference>
<feature type="domain" description="N-acetyltransferase" evidence="1">
    <location>
        <begin position="3"/>
        <end position="151"/>
    </location>
</feature>
<proteinExistence type="predicted"/>
<evidence type="ECO:0000259" key="1">
    <source>
        <dbReference type="PROSITE" id="PS51186"/>
    </source>
</evidence>
<accession>A0ABS9QBQ2</accession>
<reference evidence="2 3" key="1">
    <citation type="submission" date="2022-02" db="EMBL/GenBank/DDBJ databases">
        <title>Draft genome sequence of Mezorhizobium retamae strain IRAMC:0171 isolated from Retama raetam nodules.</title>
        <authorList>
            <person name="Bengaied R."/>
            <person name="Sbissi I."/>
            <person name="Huber K."/>
            <person name="Ghodbane F."/>
            <person name="Nouioui I."/>
            <person name="Tarhouni M."/>
            <person name="Gtari M."/>
        </authorList>
    </citation>
    <scope>NUCLEOTIDE SEQUENCE [LARGE SCALE GENOMIC DNA]</scope>
    <source>
        <strain evidence="2 3">IRAMC:0171</strain>
    </source>
</reference>